<reference evidence="1 2" key="1">
    <citation type="submission" date="2019-07" db="EMBL/GenBank/DDBJ databases">
        <title>Litoreibacter alkalisoli sp. nov., isolated from saline-alkaline soil.</title>
        <authorList>
            <person name="Wang S."/>
            <person name="Xu L."/>
            <person name="Xing Y.-T."/>
            <person name="Sun J.-Q."/>
        </authorList>
    </citation>
    <scope>NUCLEOTIDE SEQUENCE [LARGE SCALE GENOMIC DNA]</scope>
    <source>
        <strain evidence="1 2">LN3S51</strain>
    </source>
</reference>
<dbReference type="KEGG" id="lit:FPZ52_00155"/>
<dbReference type="EMBL" id="CP042261">
    <property type="protein sequence ID" value="QDY68199.1"/>
    <property type="molecule type" value="Genomic_DNA"/>
</dbReference>
<sequence>MSGGQGERPIRIGNWTAVNCVPIYAKQRRHTMLTIETLAPRALFVDLNGIVTQDDIARLRESVEPLVQSDGDISLLVDMVGVSDVTGKAIAADLKLETQMIRYWTRFTRVAVVTDKKWVANLTRVSAHLVPRSDFRVFEPADLDKAKTFITGKMEDGSKRSTGLRRLGSQHPDLLAYEVDGVVGREDAEAMVKTLESALSSKRPVSVLVKMTHYGGFEPSLLFSGNLWAVKLAAVKGLHRYAIVGDSGWLNSISGFANPLTAVEMKAFSKSDEAEAWDWAVDGLTPSDHSANTGSDSA</sequence>
<evidence type="ECO:0000313" key="2">
    <source>
        <dbReference type="Proteomes" id="UP000318483"/>
    </source>
</evidence>
<dbReference type="InterPro" id="IPR036513">
    <property type="entry name" value="STAS_dom_sf"/>
</dbReference>
<protein>
    <submittedName>
        <fullName evidence="1">STAS/SEC14 domain-containing protein</fullName>
    </submittedName>
</protein>
<name>A0A5B8I4T8_9RHOB</name>
<dbReference type="OrthoDB" id="9811577at2"/>
<dbReference type="InterPro" id="IPR038396">
    <property type="entry name" value="SpoIIAA-like_sf"/>
</dbReference>
<organism evidence="1 2">
    <name type="scientific">Qingshengfaniella alkalisoli</name>
    <dbReference type="NCBI Taxonomy" id="2599296"/>
    <lineage>
        <taxon>Bacteria</taxon>
        <taxon>Pseudomonadati</taxon>
        <taxon>Pseudomonadota</taxon>
        <taxon>Alphaproteobacteria</taxon>
        <taxon>Rhodobacterales</taxon>
        <taxon>Paracoccaceae</taxon>
        <taxon>Qingshengfaniella</taxon>
    </lineage>
</organism>
<gene>
    <name evidence="1" type="ORF">FPZ52_00155</name>
</gene>
<dbReference type="Proteomes" id="UP000318483">
    <property type="component" value="Chromosome"/>
</dbReference>
<keyword evidence="2" id="KW-1185">Reference proteome</keyword>
<dbReference type="Gene3D" id="3.40.50.10600">
    <property type="entry name" value="SpoIIaa-like domains"/>
    <property type="match status" value="2"/>
</dbReference>
<dbReference type="InterPro" id="IPR021866">
    <property type="entry name" value="SpoIIAA-like"/>
</dbReference>
<dbReference type="AlphaFoldDB" id="A0A5B8I4T8"/>
<accession>A0A5B8I4T8</accession>
<evidence type="ECO:0000313" key="1">
    <source>
        <dbReference type="EMBL" id="QDY68199.1"/>
    </source>
</evidence>
<dbReference type="Pfam" id="PF11964">
    <property type="entry name" value="SpoIIAA-like"/>
    <property type="match status" value="2"/>
</dbReference>
<dbReference type="SUPFAM" id="SSF52091">
    <property type="entry name" value="SpoIIaa-like"/>
    <property type="match status" value="2"/>
</dbReference>
<proteinExistence type="predicted"/>